<name>A0A085LXI2_9BILA</name>
<dbReference type="Proteomes" id="UP000030764">
    <property type="component" value="Unassembled WGS sequence"/>
</dbReference>
<gene>
    <name evidence="1" type="ORF">M513_09510</name>
</gene>
<dbReference type="AlphaFoldDB" id="A0A085LXI2"/>
<evidence type="ECO:0000313" key="2">
    <source>
        <dbReference type="Proteomes" id="UP000030764"/>
    </source>
</evidence>
<dbReference type="EMBL" id="KL363266">
    <property type="protein sequence ID" value="KFD49678.1"/>
    <property type="molecule type" value="Genomic_DNA"/>
</dbReference>
<accession>A0A085LXI2</accession>
<organism evidence="1 2">
    <name type="scientific">Trichuris suis</name>
    <name type="common">pig whipworm</name>
    <dbReference type="NCBI Taxonomy" id="68888"/>
    <lineage>
        <taxon>Eukaryota</taxon>
        <taxon>Metazoa</taxon>
        <taxon>Ecdysozoa</taxon>
        <taxon>Nematoda</taxon>
        <taxon>Enoplea</taxon>
        <taxon>Dorylaimia</taxon>
        <taxon>Trichinellida</taxon>
        <taxon>Trichuridae</taxon>
        <taxon>Trichuris</taxon>
    </lineage>
</organism>
<proteinExistence type="predicted"/>
<keyword evidence="2" id="KW-1185">Reference proteome</keyword>
<feature type="non-terminal residue" evidence="1">
    <location>
        <position position="174"/>
    </location>
</feature>
<reference evidence="1 2" key="1">
    <citation type="journal article" date="2014" name="Nat. Genet.">
        <title>Genome and transcriptome of the porcine whipworm Trichuris suis.</title>
        <authorList>
            <person name="Jex A.R."/>
            <person name="Nejsum P."/>
            <person name="Schwarz E.M."/>
            <person name="Hu L."/>
            <person name="Young N.D."/>
            <person name="Hall R.S."/>
            <person name="Korhonen P.K."/>
            <person name="Liao S."/>
            <person name="Thamsborg S."/>
            <person name="Xia J."/>
            <person name="Xu P."/>
            <person name="Wang S."/>
            <person name="Scheerlinck J.P."/>
            <person name="Hofmann A."/>
            <person name="Sternberg P.W."/>
            <person name="Wang J."/>
            <person name="Gasser R.B."/>
        </authorList>
    </citation>
    <scope>NUCLEOTIDE SEQUENCE [LARGE SCALE GENOMIC DNA]</scope>
    <source>
        <strain evidence="1">DCEP-RM93M</strain>
    </source>
</reference>
<sequence length="174" mass="19218">MKAVEATPQTTVHPVRPESDRLQHMVWCVETVGNLLIADSDLRSTNGEVHSLQSESCALLVHYSKDDRACRIAFLRRNSLNSDDVNADPLSATTVSDCATTGGTSSLVSLKLRIAWDPREKFQTVWDPLHGLANEAVDEGIKAPSIMEHVSRCDGRLYPKIRLSPTKQTSSYGR</sequence>
<evidence type="ECO:0000313" key="1">
    <source>
        <dbReference type="EMBL" id="KFD49678.1"/>
    </source>
</evidence>
<protein>
    <submittedName>
        <fullName evidence="1">Uncharacterized protein</fullName>
    </submittedName>
</protein>